<dbReference type="SUPFAM" id="SSF54593">
    <property type="entry name" value="Glyoxalase/Bleomycin resistance protein/Dihydroxybiphenyl dioxygenase"/>
    <property type="match status" value="1"/>
</dbReference>
<feature type="domain" description="VOC" evidence="1">
    <location>
        <begin position="3"/>
        <end position="48"/>
    </location>
</feature>
<organism evidence="2 3">
    <name type="scientific">Tectimicrobiota bacterium</name>
    <dbReference type="NCBI Taxonomy" id="2528274"/>
    <lineage>
        <taxon>Bacteria</taxon>
        <taxon>Pseudomonadati</taxon>
        <taxon>Nitrospinota/Tectimicrobiota group</taxon>
        <taxon>Candidatus Tectimicrobiota</taxon>
    </lineage>
</organism>
<gene>
    <name evidence="2" type="ORF">FJZ47_25485</name>
</gene>
<proteinExistence type="predicted"/>
<dbReference type="InterPro" id="IPR004360">
    <property type="entry name" value="Glyas_Fos-R_dOase_dom"/>
</dbReference>
<evidence type="ECO:0000313" key="3">
    <source>
        <dbReference type="Proteomes" id="UP000712673"/>
    </source>
</evidence>
<name>A0A937W501_UNCTE</name>
<dbReference type="InterPro" id="IPR029068">
    <property type="entry name" value="Glyas_Bleomycin-R_OHBP_Dase"/>
</dbReference>
<dbReference type="AlphaFoldDB" id="A0A937W501"/>
<dbReference type="PROSITE" id="PS51819">
    <property type="entry name" value="VOC"/>
    <property type="match status" value="1"/>
</dbReference>
<dbReference type="InterPro" id="IPR037523">
    <property type="entry name" value="VOC_core"/>
</dbReference>
<dbReference type="Gene3D" id="3.10.180.10">
    <property type="entry name" value="2,3-Dihydroxybiphenyl 1,2-Dioxygenase, domain 1"/>
    <property type="match status" value="1"/>
</dbReference>
<evidence type="ECO:0000313" key="2">
    <source>
        <dbReference type="EMBL" id="MBM3227134.1"/>
    </source>
</evidence>
<reference evidence="2" key="1">
    <citation type="submission" date="2019-03" db="EMBL/GenBank/DDBJ databases">
        <title>Lake Tanganyika Metagenome-Assembled Genomes (MAGs).</title>
        <authorList>
            <person name="Tran P."/>
        </authorList>
    </citation>
    <scope>NUCLEOTIDE SEQUENCE</scope>
    <source>
        <strain evidence="2">K_DeepCast_65m_m2_066</strain>
    </source>
</reference>
<sequence length="48" mass="5301">MAKIKHIALTTHNLEHVASFYKEVFGMAEVGRGGNTHIYLSDGDLNLT</sequence>
<comment type="caution">
    <text evidence="2">The sequence shown here is derived from an EMBL/GenBank/DDBJ whole genome shotgun (WGS) entry which is preliminary data.</text>
</comment>
<dbReference type="CDD" id="cd06587">
    <property type="entry name" value="VOC"/>
    <property type="match status" value="1"/>
</dbReference>
<protein>
    <submittedName>
        <fullName evidence="2">VOC family protein</fullName>
    </submittedName>
</protein>
<dbReference type="Pfam" id="PF00903">
    <property type="entry name" value="Glyoxalase"/>
    <property type="match status" value="1"/>
</dbReference>
<accession>A0A937W501</accession>
<dbReference type="EMBL" id="VGLS01001211">
    <property type="protein sequence ID" value="MBM3227134.1"/>
    <property type="molecule type" value="Genomic_DNA"/>
</dbReference>
<dbReference type="Proteomes" id="UP000712673">
    <property type="component" value="Unassembled WGS sequence"/>
</dbReference>
<feature type="non-terminal residue" evidence="2">
    <location>
        <position position="48"/>
    </location>
</feature>
<evidence type="ECO:0000259" key="1">
    <source>
        <dbReference type="PROSITE" id="PS51819"/>
    </source>
</evidence>